<evidence type="ECO:0000256" key="2">
    <source>
        <dbReference type="ARBA" id="ARBA00007937"/>
    </source>
</evidence>
<feature type="region of interest" description="Disordered" evidence="7">
    <location>
        <begin position="1415"/>
        <end position="1443"/>
    </location>
</feature>
<evidence type="ECO:0000256" key="1">
    <source>
        <dbReference type="ARBA" id="ARBA00004184"/>
    </source>
</evidence>
<dbReference type="InterPro" id="IPR015943">
    <property type="entry name" value="WD40/YVTN_repeat-like_dom_sf"/>
</dbReference>
<keyword evidence="3" id="KW-0808">Transferase</keyword>
<evidence type="ECO:0000256" key="7">
    <source>
        <dbReference type="SAM" id="MobiDB-lite"/>
    </source>
</evidence>
<feature type="region of interest" description="Disordered" evidence="7">
    <location>
        <begin position="272"/>
        <end position="334"/>
    </location>
</feature>
<dbReference type="InterPro" id="IPR001680">
    <property type="entry name" value="WD40_rpt"/>
</dbReference>
<gene>
    <name evidence="9" type="ORF">yc1106_03317</name>
</gene>
<dbReference type="GO" id="GO:0012505">
    <property type="term" value="C:endomembrane system"/>
    <property type="evidence" value="ECO:0007669"/>
    <property type="project" value="UniProtKB-SubCell"/>
</dbReference>
<comment type="subcellular location">
    <subcellularLocation>
        <location evidence="1">Endomembrane system</location>
        <topology evidence="1">Peripheral membrane protein</topology>
    </subcellularLocation>
</comment>
<feature type="compositionally biased region" description="Acidic residues" evidence="7">
    <location>
        <begin position="1415"/>
        <end position="1426"/>
    </location>
</feature>
<evidence type="ECO:0000256" key="4">
    <source>
        <dbReference type="ARBA" id="ARBA00023136"/>
    </source>
</evidence>
<keyword evidence="5" id="KW-0012">Acyltransferase</keyword>
<feature type="compositionally biased region" description="Basic and acidic residues" evidence="7">
    <location>
        <begin position="545"/>
        <end position="570"/>
    </location>
</feature>
<dbReference type="SUPFAM" id="SSF50978">
    <property type="entry name" value="WD40 repeat-like"/>
    <property type="match status" value="1"/>
</dbReference>
<dbReference type="EMBL" id="CP089275">
    <property type="protein sequence ID" value="USP76043.1"/>
    <property type="molecule type" value="Genomic_DNA"/>
</dbReference>
<dbReference type="InterPro" id="IPR036322">
    <property type="entry name" value="WD40_repeat_dom_sf"/>
</dbReference>
<feature type="compositionally biased region" description="Low complexity" evidence="7">
    <location>
        <begin position="281"/>
        <end position="293"/>
    </location>
</feature>
<dbReference type="GO" id="GO:0008654">
    <property type="term" value="P:phospholipid biosynthetic process"/>
    <property type="evidence" value="ECO:0007669"/>
    <property type="project" value="TreeGrafter"/>
</dbReference>
<dbReference type="SMART" id="SM00320">
    <property type="entry name" value="WD40"/>
    <property type="match status" value="5"/>
</dbReference>
<dbReference type="GO" id="GO:0006631">
    <property type="term" value="P:fatty acid metabolic process"/>
    <property type="evidence" value="ECO:0007669"/>
    <property type="project" value="TreeGrafter"/>
</dbReference>
<dbReference type="GO" id="GO:0019432">
    <property type="term" value="P:triglyceride biosynthetic process"/>
    <property type="evidence" value="ECO:0007669"/>
    <property type="project" value="TreeGrafter"/>
</dbReference>
<dbReference type="SMART" id="SM00563">
    <property type="entry name" value="PlsC"/>
    <property type="match status" value="1"/>
</dbReference>
<evidence type="ECO:0000256" key="6">
    <source>
        <dbReference type="PROSITE-ProRule" id="PRU00221"/>
    </source>
</evidence>
<protein>
    <recommendedName>
        <fullName evidence="8">Phospholipid/glycerol acyltransferase domain-containing protein</fullName>
    </recommendedName>
</protein>
<dbReference type="InterPro" id="IPR045520">
    <property type="entry name" value="GPAT/DHAPAT_C"/>
</dbReference>
<feature type="region of interest" description="Disordered" evidence="7">
    <location>
        <begin position="518"/>
        <end position="570"/>
    </location>
</feature>
<dbReference type="GO" id="GO:0004366">
    <property type="term" value="F:glycerol-3-phosphate O-acyltransferase activity"/>
    <property type="evidence" value="ECO:0007669"/>
    <property type="project" value="TreeGrafter"/>
</dbReference>
<dbReference type="InterPro" id="IPR041728">
    <property type="entry name" value="GPAT/DHAPAT_LPLAT"/>
</dbReference>
<dbReference type="GO" id="GO:0006072">
    <property type="term" value="P:glycerol-3-phosphate metabolic process"/>
    <property type="evidence" value="ECO:0007669"/>
    <property type="project" value="TreeGrafter"/>
</dbReference>
<feature type="region of interest" description="Disordered" evidence="7">
    <location>
        <begin position="585"/>
        <end position="607"/>
    </location>
</feature>
<dbReference type="PANTHER" id="PTHR12563:SF17">
    <property type="entry name" value="DIHYDROXYACETONE PHOSPHATE ACYLTRANSFERASE"/>
    <property type="match status" value="1"/>
</dbReference>
<dbReference type="PANTHER" id="PTHR12563">
    <property type="entry name" value="GLYCEROL-3-PHOSPHATE ACYLTRANSFERASE"/>
    <property type="match status" value="1"/>
</dbReference>
<feature type="repeat" description="WD" evidence="6">
    <location>
        <begin position="15"/>
        <end position="56"/>
    </location>
</feature>
<name>A0A9Q9DQ88_CURCL</name>
<dbReference type="Proteomes" id="UP001056012">
    <property type="component" value="Chromosome 2"/>
</dbReference>
<dbReference type="Pfam" id="PF19277">
    <property type="entry name" value="GPAT_C"/>
    <property type="match status" value="1"/>
</dbReference>
<evidence type="ECO:0000313" key="9">
    <source>
        <dbReference type="EMBL" id="USP76043.1"/>
    </source>
</evidence>
<feature type="compositionally biased region" description="Basic residues" evidence="7">
    <location>
        <begin position="1432"/>
        <end position="1443"/>
    </location>
</feature>
<dbReference type="PROSITE" id="PS50082">
    <property type="entry name" value="WD_REPEATS_2"/>
    <property type="match status" value="1"/>
</dbReference>
<dbReference type="Pfam" id="PF00400">
    <property type="entry name" value="WD40"/>
    <property type="match status" value="2"/>
</dbReference>
<evidence type="ECO:0000313" key="10">
    <source>
        <dbReference type="Proteomes" id="UP001056012"/>
    </source>
</evidence>
<keyword evidence="6" id="KW-0853">WD repeat</keyword>
<dbReference type="Gene3D" id="2.130.10.10">
    <property type="entry name" value="YVTN repeat-like/Quinoprotein amine dehydrogenase"/>
    <property type="match status" value="2"/>
</dbReference>
<dbReference type="VEuPathDB" id="FungiDB:yc1106_03317"/>
<keyword evidence="10" id="KW-1185">Reference proteome</keyword>
<evidence type="ECO:0000256" key="5">
    <source>
        <dbReference type="ARBA" id="ARBA00023315"/>
    </source>
</evidence>
<dbReference type="SUPFAM" id="SSF69593">
    <property type="entry name" value="Glycerol-3-phosphate (1)-acyltransferase"/>
    <property type="match status" value="1"/>
</dbReference>
<keyword evidence="4" id="KW-0472">Membrane</keyword>
<dbReference type="OrthoDB" id="10255570at2759"/>
<feature type="compositionally biased region" description="Polar residues" evidence="7">
    <location>
        <begin position="518"/>
        <end position="535"/>
    </location>
</feature>
<dbReference type="CDD" id="cd07993">
    <property type="entry name" value="LPLAT_DHAPAT-like"/>
    <property type="match status" value="1"/>
</dbReference>
<dbReference type="GO" id="GO:0031966">
    <property type="term" value="C:mitochondrial membrane"/>
    <property type="evidence" value="ECO:0007669"/>
    <property type="project" value="TreeGrafter"/>
</dbReference>
<dbReference type="InterPro" id="IPR002123">
    <property type="entry name" value="Plipid/glycerol_acylTrfase"/>
</dbReference>
<feature type="compositionally biased region" description="Polar residues" evidence="7">
    <location>
        <begin position="594"/>
        <end position="607"/>
    </location>
</feature>
<feature type="compositionally biased region" description="Polar residues" evidence="7">
    <location>
        <begin position="306"/>
        <end position="322"/>
    </location>
</feature>
<dbReference type="Pfam" id="PF01553">
    <property type="entry name" value="Acyltransferase"/>
    <property type="match status" value="1"/>
</dbReference>
<reference evidence="9" key="1">
    <citation type="submission" date="2021-12" db="EMBL/GenBank/DDBJ databases">
        <title>Curvularia clavata genome.</title>
        <authorList>
            <person name="Cao Y."/>
        </authorList>
    </citation>
    <scope>NUCLEOTIDE SEQUENCE</scope>
    <source>
        <strain evidence="9">Yc1106</strain>
    </source>
</reference>
<feature type="domain" description="Phospholipid/glycerol acyltransferase" evidence="8">
    <location>
        <begin position="799"/>
        <end position="926"/>
    </location>
</feature>
<organism evidence="9 10">
    <name type="scientific">Curvularia clavata</name>
    <dbReference type="NCBI Taxonomy" id="95742"/>
    <lineage>
        <taxon>Eukaryota</taxon>
        <taxon>Fungi</taxon>
        <taxon>Dikarya</taxon>
        <taxon>Ascomycota</taxon>
        <taxon>Pezizomycotina</taxon>
        <taxon>Dothideomycetes</taxon>
        <taxon>Pleosporomycetidae</taxon>
        <taxon>Pleosporales</taxon>
        <taxon>Pleosporineae</taxon>
        <taxon>Pleosporaceae</taxon>
        <taxon>Curvularia</taxon>
    </lineage>
</organism>
<comment type="similarity">
    <text evidence="2">Belongs to the GPAT/DAPAT family.</text>
</comment>
<evidence type="ECO:0000259" key="8">
    <source>
        <dbReference type="SMART" id="SM00563"/>
    </source>
</evidence>
<evidence type="ECO:0000256" key="3">
    <source>
        <dbReference type="ARBA" id="ARBA00022679"/>
    </source>
</evidence>
<accession>A0A9Q9DQ88</accession>
<sequence>MPAAALPPALPSCILRGHASHIHCVRFVRHNAFLLTGDAHGYVVYWSLATKRAVHVWKAHAGPVLAIAQWGHDRILTHGRDNSLRVWQLRPDQRPPDSILLPADSPDHDQPLPWLLHALPVNTLNFCAFSMCPQLAHPAVNQTGPDPILVAVPATDDKKIDVWQLPDEKLKILVPRVHTVETGMVMAVQLVRHQRSQTILLLAGYEGGVTAAFKLPSDCTGPAVESAQLIYLSQPHSQPVLSLDASPHGDLYFTSSADAKLAMHRVPELALGSTDDEQGHSSMTASAASASQALGADKSQPADSEATPSFAKQSIKSTTQDTPKPGGLASLLASSSTPLPRIKPASPVQAVVPVEPPYKIVDTKHAGQQSLRVRSDGRLIITGGWDARIRIYSSKTLKEVAVLKWHKEGVYAVAFAEILTAQDLRKQDATLDRRVQSRAQEREDETKMKHWVAAGAKDGKLFVHLKKYCDVLIEGTFRATRALSESETMLRRRAFPTSRGTVMNRGSGSILTSTVAPSLSTGNASHGLSDDTITLPTPGRAKITSYREPRRAHSCDQRHSSRLLPDDETCRPSNASALWTHAMARSDKAHGSPTPHSSSSEQAPDLSITTDDNVHLHAAGYNESPERGLIHSFARFRSSPLDFLREVSLHFSGTGWRSFDHHIGQPEFYSGFSETMKGRVLSSPILVAKIRELANKRIEVEAKEGLLGEQVLNGSCGVGENDRKSKRRAEIEESLMQVSESWTDSMICKMESKSFIRGAYYLATQLLTRAYHQGVHVSSEEVLRLRAVAEKAAKDKHSIIFLPCHRSHVDYVSLQIICYRLGLALPTVVAGDNLNFPVVGSFLQHAGAMWIRRSFGDDQLYITLVQAYIDTLLRCGYNLECFVEGGRSRTGKLLPPKFGILSYMLDSVASGRVDDAIICPVSTQYDKVIEVDSYISELLGQPKPKENLVDFLSASSVLSLKLGRVDVRFHEPWSLKSFIIQQRDRFSKLPQQLDTKEERLRILRTLGYKVLSEINDVSVVMPTALVGTVLLTLRGRGVGKSELIRRVEWLSDRVRAQGGRVAHFGNLPTSVVVDRALEVLGPGLVGLVPGLPEDTFYAVDRFQLSFYRNMTIHLFIEQSLVSAALYTHVKQGGGPEYQRMSYTDLRAQVHFLSQLFRGEFIFPTEGLDTNLTKTLLGLENDDVITLTRSSEPDTSSNSSSEEAPKIEWIELSPTERAQGRENYDFYCFLIWPFIEAAWLGAISLMMLTPPSTITATNAAATTPKPKPKWLDQKKTQDHAQLLGKTLYHQGDLSYFEAVNKETLKNAYTRFQEEGMIVVAKSTQSTDSSKKAKKNNKTGASIIRLADEWVPQRRGDGDKGIVASGPLWRFAERISASRREGKNRRDGATVQTRVLGLVDLVAKGLWEDAAAVFEGGDEDDVEREGEEVETKTKSMRKRGNMARL</sequence>
<proteinExistence type="inferred from homology"/>
<dbReference type="InterPro" id="IPR022284">
    <property type="entry name" value="GPAT/DHAPAT"/>
</dbReference>